<dbReference type="GO" id="GO:0008761">
    <property type="term" value="F:UDP-N-acetylglucosamine 2-epimerase activity"/>
    <property type="evidence" value="ECO:0007669"/>
    <property type="project" value="UniProtKB-EC"/>
</dbReference>
<dbReference type="EC" id="5.1.3.14" evidence="2"/>
<feature type="domain" description="UDP-N-acetylglucosamine 2-epimerase" evidence="1">
    <location>
        <begin position="26"/>
        <end position="356"/>
    </location>
</feature>
<name>A1S0Y0_THEPD</name>
<dbReference type="KEGG" id="tpe:Tpen_1715"/>
<organism evidence="2 3">
    <name type="scientific">Thermofilum pendens (strain DSM 2475 / Hrk 5)</name>
    <dbReference type="NCBI Taxonomy" id="368408"/>
    <lineage>
        <taxon>Archaea</taxon>
        <taxon>Thermoproteota</taxon>
        <taxon>Thermoprotei</taxon>
        <taxon>Thermofilales</taxon>
        <taxon>Thermofilaceae</taxon>
        <taxon>Thermofilum</taxon>
    </lineage>
</organism>
<dbReference type="InterPro" id="IPR029767">
    <property type="entry name" value="WecB-like"/>
</dbReference>
<protein>
    <submittedName>
        <fullName evidence="2">UDP-N-acetylglucosamine 2-epimerase</fullName>
        <ecNumber evidence="2">5.1.3.14</ecNumber>
    </submittedName>
</protein>
<evidence type="ECO:0000313" key="3">
    <source>
        <dbReference type="Proteomes" id="UP000000641"/>
    </source>
</evidence>
<dbReference type="AlphaFoldDB" id="A1S0Y0"/>
<dbReference type="HOGENOM" id="CLU_041674_0_1_2"/>
<dbReference type="PANTHER" id="PTHR43174:SF1">
    <property type="entry name" value="UDP-N-ACETYLGLUCOSAMINE 2-EPIMERASE"/>
    <property type="match status" value="1"/>
</dbReference>
<keyword evidence="3" id="KW-1185">Reference proteome</keyword>
<gene>
    <name evidence="2" type="ordered locus">Tpen_1715</name>
</gene>
<evidence type="ECO:0000313" key="2">
    <source>
        <dbReference type="EMBL" id="ABL79110.1"/>
    </source>
</evidence>
<dbReference type="Proteomes" id="UP000000641">
    <property type="component" value="Chromosome"/>
</dbReference>
<dbReference type="NCBIfam" id="TIGR00236">
    <property type="entry name" value="wecB"/>
    <property type="match status" value="1"/>
</dbReference>
<dbReference type="SUPFAM" id="SSF53756">
    <property type="entry name" value="UDP-Glycosyltransferase/glycogen phosphorylase"/>
    <property type="match status" value="1"/>
</dbReference>
<dbReference type="EnsemblBacteria" id="ABL79110">
    <property type="protein sequence ID" value="ABL79110"/>
    <property type="gene ID" value="Tpen_1715"/>
</dbReference>
<dbReference type="eggNOG" id="arCOG01392">
    <property type="taxonomic scope" value="Archaea"/>
</dbReference>
<evidence type="ECO:0000259" key="1">
    <source>
        <dbReference type="Pfam" id="PF02350"/>
    </source>
</evidence>
<dbReference type="GeneID" id="4601740"/>
<dbReference type="OrthoDB" id="7018at2157"/>
<accession>A1S0Y0</accession>
<dbReference type="Gene3D" id="3.40.50.2000">
    <property type="entry name" value="Glycogen Phosphorylase B"/>
    <property type="match status" value="2"/>
</dbReference>
<reference evidence="3" key="1">
    <citation type="journal article" date="2008" name="J. Bacteriol.">
        <title>Genome sequence of Thermofilum pendens reveals an exceptional loss of biosynthetic pathways without genome reduction.</title>
        <authorList>
            <person name="Anderson I."/>
            <person name="Rodriguez J."/>
            <person name="Susanti D."/>
            <person name="Porat I."/>
            <person name="Reich C."/>
            <person name="Ulrich L.E."/>
            <person name="Elkins J.G."/>
            <person name="Mavromatis K."/>
            <person name="Lykidis A."/>
            <person name="Kim E."/>
            <person name="Thompson L.S."/>
            <person name="Nolan M."/>
            <person name="Land M."/>
            <person name="Copeland A."/>
            <person name="Lapidus A."/>
            <person name="Lucas S."/>
            <person name="Detter C."/>
            <person name="Zhulin I.B."/>
            <person name="Olsen G.J."/>
            <person name="Whitman W."/>
            <person name="Mukhopadhyay B."/>
            <person name="Bristow J."/>
            <person name="Kyrpides N."/>
        </authorList>
    </citation>
    <scope>NUCLEOTIDE SEQUENCE [LARGE SCALE GENOMIC DNA]</scope>
    <source>
        <strain evidence="3">DSM 2475 / Hrk 5</strain>
    </source>
</reference>
<dbReference type="InterPro" id="IPR003331">
    <property type="entry name" value="UDP_GlcNAc_Epimerase_2_dom"/>
</dbReference>
<dbReference type="STRING" id="368408.Tpen_1715"/>
<dbReference type="Pfam" id="PF02350">
    <property type="entry name" value="Epimerase_2"/>
    <property type="match status" value="1"/>
</dbReference>
<keyword evidence="2" id="KW-0413">Isomerase</keyword>
<dbReference type="PANTHER" id="PTHR43174">
    <property type="entry name" value="UDP-N-ACETYLGLUCOSAMINE 2-EPIMERASE"/>
    <property type="match status" value="1"/>
</dbReference>
<sequence>MTKVVSIVGARPNFVKLAAVAETFDREFEHTVIHTGQHYDYEMSKVFFEQLRLRDPDIHLGVGSGSQGYQVGEIVKKAEEHLKSINPDVVVVYGDTNSTLAGALAAAKAGYPVAHVEAGLRSHDMKMQEEINRRVVDHVSALLFAPTPSARDNLLKENVPGKVFLTGDVHVDVLQKWIESIQRSNILGRLGLLEGEYVMATIHRAENVDDPAKLAEVIKCLKELAALTKVVFPIHPRTRSRAEEAGLEKELYSNPNLVATKPLGYVDFLRLVTGSKLVVTDSGGVQREAYLLGKPAIVLRDRTEWIELVQAEWVRLADANPARLVQEYKKLLEKPPAPQPGLLGDGKAAERITKTISELMRR</sequence>
<dbReference type="RefSeq" id="WP_011753375.1">
    <property type="nucleotide sequence ID" value="NC_008698.1"/>
</dbReference>
<proteinExistence type="predicted"/>
<dbReference type="CDD" id="cd03786">
    <property type="entry name" value="GTB_UDP-GlcNAc_2-Epimerase"/>
    <property type="match status" value="1"/>
</dbReference>
<dbReference type="EMBL" id="CP000505">
    <property type="protein sequence ID" value="ABL79110.1"/>
    <property type="molecule type" value="Genomic_DNA"/>
</dbReference>